<dbReference type="Gene3D" id="3.40.1260.10">
    <property type="entry name" value="DsrEFH-like"/>
    <property type="match status" value="1"/>
</dbReference>
<evidence type="ECO:0000256" key="2">
    <source>
        <dbReference type="ARBA" id="ARBA00007067"/>
    </source>
</evidence>
<dbReference type="RefSeq" id="WP_189584973.1">
    <property type="nucleotide sequence ID" value="NZ_BMZR01000003.1"/>
</dbReference>
<evidence type="ECO:0000313" key="5">
    <source>
        <dbReference type="EMBL" id="GHD33842.1"/>
    </source>
</evidence>
<comment type="caution">
    <text evidence="5">The sequence shown here is derived from an EMBL/GenBank/DDBJ whole genome shotgun (WGS) entry which is preliminary data.</text>
</comment>
<name>A0ABQ3GTB2_9GAMM</name>
<dbReference type="InterPro" id="IPR017463">
    <property type="entry name" value="Sulphur_relay_TusD/DsrE"/>
</dbReference>
<evidence type="ECO:0000256" key="3">
    <source>
        <dbReference type="ARBA" id="ARBA00022490"/>
    </source>
</evidence>
<dbReference type="Proteomes" id="UP000610203">
    <property type="component" value="Unassembled WGS sequence"/>
</dbReference>
<evidence type="ECO:0000313" key="6">
    <source>
        <dbReference type="Proteomes" id="UP000610203"/>
    </source>
</evidence>
<dbReference type="NCBIfam" id="TIGR03012">
    <property type="entry name" value="sulf_tusD_dsrE"/>
    <property type="match status" value="1"/>
</dbReference>
<dbReference type="SUPFAM" id="SSF75169">
    <property type="entry name" value="DsrEFH-like"/>
    <property type="match status" value="1"/>
</dbReference>
<keyword evidence="4" id="KW-0808">Transferase</keyword>
<dbReference type="InterPro" id="IPR027396">
    <property type="entry name" value="DsrEFH-like"/>
</dbReference>
<dbReference type="InterPro" id="IPR003787">
    <property type="entry name" value="Sulphur_relay_DsrE/F-like"/>
</dbReference>
<dbReference type="PANTHER" id="PTHR34874:SF3">
    <property type="entry name" value="SULFURTRANSFERASE TUSD"/>
    <property type="match status" value="1"/>
</dbReference>
<protein>
    <recommendedName>
        <fullName evidence="7">Sulfurtransferase complex subunit TusD</fullName>
    </recommendedName>
</protein>
<dbReference type="PANTHER" id="PTHR34874">
    <property type="entry name" value="PROTEIN YCHN"/>
    <property type="match status" value="1"/>
</dbReference>
<organism evidence="5 6">
    <name type="scientific">Psychrobacter glaciei</name>
    <dbReference type="NCBI Taxonomy" id="619771"/>
    <lineage>
        <taxon>Bacteria</taxon>
        <taxon>Pseudomonadati</taxon>
        <taxon>Pseudomonadota</taxon>
        <taxon>Gammaproteobacteria</taxon>
        <taxon>Moraxellales</taxon>
        <taxon>Moraxellaceae</taxon>
        <taxon>Psychrobacter</taxon>
    </lineage>
</organism>
<proteinExistence type="inferred from homology"/>
<keyword evidence="3" id="KW-0963">Cytoplasm</keyword>
<keyword evidence="6" id="KW-1185">Reference proteome</keyword>
<evidence type="ECO:0008006" key="7">
    <source>
        <dbReference type="Google" id="ProtNLM"/>
    </source>
</evidence>
<comment type="similarity">
    <text evidence="2">Belongs to the DsrE/TusD family.</text>
</comment>
<accession>A0ABQ3GTB2</accession>
<reference evidence="6" key="1">
    <citation type="journal article" date="2019" name="Int. J. Syst. Evol. Microbiol.">
        <title>The Global Catalogue of Microorganisms (GCM) 10K type strain sequencing project: providing services to taxonomists for standard genome sequencing and annotation.</title>
        <authorList>
            <consortium name="The Broad Institute Genomics Platform"/>
            <consortium name="The Broad Institute Genome Sequencing Center for Infectious Disease"/>
            <person name="Wu L."/>
            <person name="Ma J."/>
        </authorList>
    </citation>
    <scope>NUCLEOTIDE SEQUENCE [LARGE SCALE GENOMIC DNA]</scope>
    <source>
        <strain evidence="6">KCTC 42280</strain>
    </source>
</reference>
<evidence type="ECO:0000256" key="4">
    <source>
        <dbReference type="ARBA" id="ARBA00022679"/>
    </source>
</evidence>
<comment type="subcellular location">
    <subcellularLocation>
        <location evidence="1">Cytoplasm</location>
    </subcellularLocation>
</comment>
<dbReference type="Pfam" id="PF02635">
    <property type="entry name" value="DsrE"/>
    <property type="match status" value="1"/>
</dbReference>
<evidence type="ECO:0000256" key="1">
    <source>
        <dbReference type="ARBA" id="ARBA00004496"/>
    </source>
</evidence>
<sequence length="153" mass="16964">MTTTTPLLLITADPSHPLAHLALRYARAYLKSAANSHDIEDNDTNSTGSSDNATTEQPLLNVFFYGDSAHIANRLRWQSAEQIDLTQEWKNLAKQYQLPLPVCVSTALSRGISDSENGTRHRLDGDNLVKGFTLVGLSELAMMMQSNCRLIQF</sequence>
<dbReference type="EMBL" id="BMZR01000003">
    <property type="protein sequence ID" value="GHD33842.1"/>
    <property type="molecule type" value="Genomic_DNA"/>
</dbReference>
<gene>
    <name evidence="5" type="ORF">GCM10016272_18530</name>
</gene>